<dbReference type="InterPro" id="IPR010730">
    <property type="entry name" value="HET"/>
</dbReference>
<organism evidence="2 3">
    <name type="scientific">Gonapodya prolifera (strain JEL478)</name>
    <name type="common">Monoblepharis prolifera</name>
    <dbReference type="NCBI Taxonomy" id="1344416"/>
    <lineage>
        <taxon>Eukaryota</taxon>
        <taxon>Fungi</taxon>
        <taxon>Fungi incertae sedis</taxon>
        <taxon>Chytridiomycota</taxon>
        <taxon>Chytridiomycota incertae sedis</taxon>
        <taxon>Monoblepharidomycetes</taxon>
        <taxon>Monoblepharidales</taxon>
        <taxon>Gonapodyaceae</taxon>
        <taxon>Gonapodya</taxon>
    </lineage>
</organism>
<evidence type="ECO:0000313" key="3">
    <source>
        <dbReference type="Proteomes" id="UP000070544"/>
    </source>
</evidence>
<feature type="domain" description="Heterokaryon incompatibility" evidence="1">
    <location>
        <begin position="257"/>
        <end position="398"/>
    </location>
</feature>
<sequence>MSQSILNEPDTLNRESDGAFLFRNGEHQAYLSKHQAIQVTGFSTPFITRRPLQDVPWTNGQVPSGIEIVLRHVNVRTAWRPQFGSMAAFGIPMWAANKLRQAIHPLARDNYIIGQFISFLALGGNVAQLRNILEMENVFPVVLPSRHHNQPTIYFGCWVDSLLAKDPPHSMMTLIQLAGGGDIPSGRLLAVALPQVHDPLLDYGVVPPNVLRDWRYCLICGNATEPQSHRTRFVLDGIVVVESGKTVCETCQNRTGYTTISHVWGHTSPFKTFLVSWKVPLRTREKLLQLLHYGLEQKSLTWVDVVCINQDDHPDKCAQVSHMGNIFRHCNHCVVHVENVSNHRQLFGLAKKHAMTRYGSPKDSAIAQLSREHALSITQAVSRTMSDQWFKRVWTLQECLLPPSIQFVGADGQNGATIEDIVCGGFIAMGYPDRSVDPTGVGWDAAKLGGETSWETEGAAYVLNLVGQRQCSVAADKVYGILGLLPWGNKVTVNYHLFPKVRQMDFIAVALAHGDNSILHFTGDQLSAGSPLPLLNDPSSVIWLSRPTPTLSFRMTTLGLKLPPCRTSKVTHVYDMQAHGDTSAMLPLARGLFHWLGSIKASSAQVASVLLWRDHEHNDIYREEAISVVEGLIFASQNSRLFAWFYNRLVENRKACGGRVSQFFERSVKIYFGRFGSAVAYTSSNGSVCIAFATTAAENIDTATCAILDYGGRNWAGWTTPLLVRKKSPDFVRIGIVTPVAPEWRASTIEDKTIYLKGQ</sequence>
<name>A0A139A270_GONPJ</name>
<accession>A0A139A270</accession>
<evidence type="ECO:0000259" key="1">
    <source>
        <dbReference type="Pfam" id="PF06985"/>
    </source>
</evidence>
<dbReference type="EMBL" id="KQ965812">
    <property type="protein sequence ID" value="KXS10834.1"/>
    <property type="molecule type" value="Genomic_DNA"/>
</dbReference>
<dbReference type="AlphaFoldDB" id="A0A139A270"/>
<dbReference type="PANTHER" id="PTHR24148">
    <property type="entry name" value="ANKYRIN REPEAT DOMAIN-CONTAINING PROTEIN 39 HOMOLOG-RELATED"/>
    <property type="match status" value="1"/>
</dbReference>
<dbReference type="STRING" id="1344416.A0A139A270"/>
<dbReference type="OrthoDB" id="2163058at2759"/>
<proteinExistence type="predicted"/>
<dbReference type="PANTHER" id="PTHR24148:SF64">
    <property type="entry name" value="HETEROKARYON INCOMPATIBILITY DOMAIN-CONTAINING PROTEIN"/>
    <property type="match status" value="1"/>
</dbReference>
<keyword evidence="3" id="KW-1185">Reference proteome</keyword>
<evidence type="ECO:0000313" key="2">
    <source>
        <dbReference type="EMBL" id="KXS10834.1"/>
    </source>
</evidence>
<dbReference type="InterPro" id="IPR052895">
    <property type="entry name" value="HetReg/Transcr_Mod"/>
</dbReference>
<gene>
    <name evidence="2" type="ORF">M427DRAFT_148228</name>
</gene>
<protein>
    <recommendedName>
        <fullName evidence="1">Heterokaryon incompatibility domain-containing protein</fullName>
    </recommendedName>
</protein>
<dbReference type="Pfam" id="PF06985">
    <property type="entry name" value="HET"/>
    <property type="match status" value="1"/>
</dbReference>
<reference evidence="2 3" key="1">
    <citation type="journal article" date="2015" name="Genome Biol. Evol.">
        <title>Phylogenomic analyses indicate that early fungi evolved digesting cell walls of algal ancestors of land plants.</title>
        <authorList>
            <person name="Chang Y."/>
            <person name="Wang S."/>
            <person name="Sekimoto S."/>
            <person name="Aerts A.L."/>
            <person name="Choi C."/>
            <person name="Clum A."/>
            <person name="LaButti K.M."/>
            <person name="Lindquist E.A."/>
            <person name="Yee Ngan C."/>
            <person name="Ohm R.A."/>
            <person name="Salamov A.A."/>
            <person name="Grigoriev I.V."/>
            <person name="Spatafora J.W."/>
            <person name="Berbee M.L."/>
        </authorList>
    </citation>
    <scope>NUCLEOTIDE SEQUENCE [LARGE SCALE GENOMIC DNA]</scope>
    <source>
        <strain evidence="2 3">JEL478</strain>
    </source>
</reference>
<dbReference type="Proteomes" id="UP000070544">
    <property type="component" value="Unassembled WGS sequence"/>
</dbReference>